<dbReference type="AlphaFoldDB" id="A0A2M7QGQ7"/>
<gene>
    <name evidence="5" type="primary">rpmC</name>
    <name evidence="7" type="ORF">COY87_05770</name>
</gene>
<dbReference type="HAMAP" id="MF_00374">
    <property type="entry name" value="Ribosomal_uL29"/>
    <property type="match status" value="1"/>
</dbReference>
<sequence length="67" mass="7948">MKIKLEDYKTKSKEELEKEINKLREEIAKDSIEFTVTLPKNTNLVFQKKKKLAVLLTLQKQKSNQKK</sequence>
<comment type="caution">
    <text evidence="7">The sequence shown here is derived from an EMBL/GenBank/DDBJ whole genome shotgun (WGS) entry which is preliminary data.</text>
</comment>
<proteinExistence type="inferred from homology"/>
<keyword evidence="2 5" id="KW-0689">Ribosomal protein</keyword>
<evidence type="ECO:0000256" key="3">
    <source>
        <dbReference type="ARBA" id="ARBA00023274"/>
    </source>
</evidence>
<dbReference type="GO" id="GO:0006412">
    <property type="term" value="P:translation"/>
    <property type="evidence" value="ECO:0007669"/>
    <property type="project" value="UniProtKB-UniRule"/>
</dbReference>
<dbReference type="EMBL" id="PFLI01000193">
    <property type="protein sequence ID" value="PIY71523.1"/>
    <property type="molecule type" value="Genomic_DNA"/>
</dbReference>
<keyword evidence="3 5" id="KW-0687">Ribonucleoprotein</keyword>
<evidence type="ECO:0000256" key="2">
    <source>
        <dbReference type="ARBA" id="ARBA00022980"/>
    </source>
</evidence>
<dbReference type="InterPro" id="IPR001854">
    <property type="entry name" value="Ribosomal_uL29"/>
</dbReference>
<evidence type="ECO:0000256" key="6">
    <source>
        <dbReference type="SAM" id="Coils"/>
    </source>
</evidence>
<reference evidence="8" key="1">
    <citation type="submission" date="2017-09" db="EMBL/GenBank/DDBJ databases">
        <title>Depth-based differentiation of microbial function through sediment-hosted aquifers and enrichment of novel symbionts in the deep terrestrial subsurface.</title>
        <authorList>
            <person name="Probst A.J."/>
            <person name="Ladd B."/>
            <person name="Jarett J.K."/>
            <person name="Geller-Mcgrath D.E."/>
            <person name="Sieber C.M.K."/>
            <person name="Emerson J.B."/>
            <person name="Anantharaman K."/>
            <person name="Thomas B.C."/>
            <person name="Malmstrom R."/>
            <person name="Stieglmeier M."/>
            <person name="Klingl A."/>
            <person name="Woyke T."/>
            <person name="Ryan C.M."/>
            <person name="Banfield J.F."/>
        </authorList>
    </citation>
    <scope>NUCLEOTIDE SEQUENCE [LARGE SCALE GENOMIC DNA]</scope>
</reference>
<dbReference type="GO" id="GO:1990904">
    <property type="term" value="C:ribonucleoprotein complex"/>
    <property type="evidence" value="ECO:0007669"/>
    <property type="project" value="UniProtKB-KW"/>
</dbReference>
<comment type="similarity">
    <text evidence="1 5">Belongs to the universal ribosomal protein uL29 family.</text>
</comment>
<protein>
    <recommendedName>
        <fullName evidence="4 5">Large ribosomal subunit protein uL29</fullName>
    </recommendedName>
</protein>
<evidence type="ECO:0000256" key="4">
    <source>
        <dbReference type="ARBA" id="ARBA00035204"/>
    </source>
</evidence>
<dbReference type="GO" id="GO:0003735">
    <property type="term" value="F:structural constituent of ribosome"/>
    <property type="evidence" value="ECO:0007669"/>
    <property type="project" value="InterPro"/>
</dbReference>
<evidence type="ECO:0000313" key="8">
    <source>
        <dbReference type="Proteomes" id="UP000229401"/>
    </source>
</evidence>
<dbReference type="SUPFAM" id="SSF46561">
    <property type="entry name" value="Ribosomal protein L29 (L29p)"/>
    <property type="match status" value="1"/>
</dbReference>
<evidence type="ECO:0000313" key="7">
    <source>
        <dbReference type="EMBL" id="PIY71523.1"/>
    </source>
</evidence>
<dbReference type="Gene3D" id="1.10.287.310">
    <property type="match status" value="1"/>
</dbReference>
<dbReference type="GO" id="GO:0005840">
    <property type="term" value="C:ribosome"/>
    <property type="evidence" value="ECO:0007669"/>
    <property type="project" value="UniProtKB-KW"/>
</dbReference>
<organism evidence="7 8">
    <name type="scientific">Candidatus Roizmanbacteria bacterium CG_4_10_14_0_8_um_filter_33_9</name>
    <dbReference type="NCBI Taxonomy" id="1974826"/>
    <lineage>
        <taxon>Bacteria</taxon>
        <taxon>Candidatus Roizmaniibacteriota</taxon>
    </lineage>
</organism>
<feature type="coiled-coil region" evidence="6">
    <location>
        <begin position="6"/>
        <end position="33"/>
    </location>
</feature>
<accession>A0A2M7QGQ7</accession>
<evidence type="ECO:0000256" key="1">
    <source>
        <dbReference type="ARBA" id="ARBA00009254"/>
    </source>
</evidence>
<dbReference type="InterPro" id="IPR036049">
    <property type="entry name" value="Ribosomal_uL29_sf"/>
</dbReference>
<dbReference type="Proteomes" id="UP000229401">
    <property type="component" value="Unassembled WGS sequence"/>
</dbReference>
<keyword evidence="6" id="KW-0175">Coiled coil</keyword>
<name>A0A2M7QGQ7_9BACT</name>
<evidence type="ECO:0000256" key="5">
    <source>
        <dbReference type="HAMAP-Rule" id="MF_00374"/>
    </source>
</evidence>